<dbReference type="GO" id="GO:0005737">
    <property type="term" value="C:cytoplasm"/>
    <property type="evidence" value="ECO:0007669"/>
    <property type="project" value="UniProtKB-SubCell"/>
</dbReference>
<reference evidence="6" key="1">
    <citation type="submission" date="2016-10" db="EMBL/GenBank/DDBJ databases">
        <authorList>
            <person name="Varghese N."/>
            <person name="Submissions S."/>
        </authorList>
    </citation>
    <scope>NUCLEOTIDE SEQUENCE [LARGE SCALE GENOMIC DNA]</scope>
    <source>
        <strain evidence="6">Z-7934</strain>
    </source>
</reference>
<evidence type="ECO:0000313" key="6">
    <source>
        <dbReference type="Proteomes" id="UP000199287"/>
    </source>
</evidence>
<evidence type="ECO:0000313" key="5">
    <source>
        <dbReference type="EMBL" id="SFI02947.1"/>
    </source>
</evidence>
<dbReference type="GO" id="GO:0016829">
    <property type="term" value="F:lyase activity"/>
    <property type="evidence" value="ECO:0007669"/>
    <property type="project" value="UniProtKB-KW"/>
</dbReference>
<keyword evidence="3 4" id="KW-0597">Phosphoprotein</keyword>
<dbReference type="Pfam" id="PF06857">
    <property type="entry name" value="ACP"/>
    <property type="match status" value="1"/>
</dbReference>
<evidence type="ECO:0000256" key="2">
    <source>
        <dbReference type="ARBA" id="ARBA00022490"/>
    </source>
</evidence>
<comment type="subcellular location">
    <subcellularLocation>
        <location evidence="1">Cytoplasm</location>
    </subcellularLocation>
</comment>
<dbReference type="RefSeq" id="WP_093372178.1">
    <property type="nucleotide sequence ID" value="NZ_FOQA01000005.1"/>
</dbReference>
<dbReference type="InterPro" id="IPR023439">
    <property type="entry name" value="Mal_deCO2ase/Cit_lyase_ACP"/>
</dbReference>
<dbReference type="OrthoDB" id="1120942at2"/>
<keyword evidence="5" id="KW-0456">Lyase</keyword>
<feature type="modified residue" description="O-(phosphoribosyl dephospho-coenzyme A)serine" evidence="4">
    <location>
        <position position="14"/>
    </location>
</feature>
<protein>
    <submittedName>
        <fullName evidence="5">Citrate lyase subunit gamma (Acyl carrier protein)</fullName>
    </submittedName>
</protein>
<proteinExistence type="predicted"/>
<dbReference type="NCBIfam" id="NF009726">
    <property type="entry name" value="PRK13253.1"/>
    <property type="match status" value="1"/>
</dbReference>
<dbReference type="Proteomes" id="UP000199287">
    <property type="component" value="Unassembled WGS sequence"/>
</dbReference>
<sequence>MDKITTGIAGTLESNDVMVTVELRTEGPLNIDLESNVIHQFGELIEKTARMTLEELGVKHGLVKIVDKGALDYAIRARIITAVNRAQRREVS</sequence>
<gene>
    <name evidence="5" type="ORF">SAMN05192551_105192</name>
</gene>
<accession>A0A1I3EVH0</accession>
<evidence type="ECO:0000256" key="4">
    <source>
        <dbReference type="PIRSR" id="PIRSR002736-50"/>
    </source>
</evidence>
<dbReference type="NCBIfam" id="TIGR01608">
    <property type="entry name" value="citD"/>
    <property type="match status" value="1"/>
</dbReference>
<evidence type="ECO:0000256" key="3">
    <source>
        <dbReference type="ARBA" id="ARBA00022553"/>
    </source>
</evidence>
<dbReference type="EMBL" id="FOQA01000005">
    <property type="protein sequence ID" value="SFI02947.1"/>
    <property type="molecule type" value="Genomic_DNA"/>
</dbReference>
<keyword evidence="2" id="KW-0963">Cytoplasm</keyword>
<dbReference type="STRING" id="69895.SAMN05192551_105192"/>
<dbReference type="AlphaFoldDB" id="A0A1I3EVH0"/>
<dbReference type="InterPro" id="IPR006495">
    <property type="entry name" value="CitD"/>
</dbReference>
<keyword evidence="6" id="KW-1185">Reference proteome</keyword>
<name>A0A1I3EVH0_9FIRM</name>
<dbReference type="PIRSF" id="PIRSF002736">
    <property type="entry name" value="Citrt_lyas_gamma"/>
    <property type="match status" value="1"/>
</dbReference>
<evidence type="ECO:0000256" key="1">
    <source>
        <dbReference type="ARBA" id="ARBA00004496"/>
    </source>
</evidence>
<organism evidence="5 6">
    <name type="scientific">Tindallia magadiensis</name>
    <dbReference type="NCBI Taxonomy" id="69895"/>
    <lineage>
        <taxon>Bacteria</taxon>
        <taxon>Bacillati</taxon>
        <taxon>Bacillota</taxon>
        <taxon>Clostridia</taxon>
        <taxon>Peptostreptococcales</taxon>
        <taxon>Tindalliaceae</taxon>
        <taxon>Tindallia</taxon>
    </lineage>
</organism>